<keyword evidence="2" id="KW-1003">Cell membrane</keyword>
<evidence type="ECO:0000259" key="8">
    <source>
        <dbReference type="Pfam" id="PF06808"/>
    </source>
</evidence>
<feature type="transmembrane region" description="Helical" evidence="7">
    <location>
        <begin position="275"/>
        <end position="297"/>
    </location>
</feature>
<feature type="transmembrane region" description="Helical" evidence="7">
    <location>
        <begin position="170"/>
        <end position="195"/>
    </location>
</feature>
<name>A0ABW0U132_9BACL</name>
<dbReference type="EMBL" id="JBHSNP010000027">
    <property type="protein sequence ID" value="MFC5604348.1"/>
    <property type="molecule type" value="Genomic_DNA"/>
</dbReference>
<sequence length="431" mass="46385">MTILIPLLCLLVLLAVGMPIAFSLGIAGSIGLLMFSGWDAFLGIMQTTPYESVKSFLLSAIPMFILMASFMTVSGIMKDLFNSAYKWLGNLPGGLGIATVFAGAMMGAVSGSSQASAAAMAKAAAPEMRKYKYSTPFTMGVISMSGTLAVMIPPSIILILYGILTETGVGSLLIAGIVPGILTALGYIVVIFIWVKLKPEIAPKIPERASLSEKVSSLKNIWPMLLIIIAVMGGIYGGVVTATEAGALGAFITLIIVVLMKRMNFSKLETAFNDTIKSTTMILTIIVGAHIFSYFLTMTQVTQKLVMFVQGLEISKYWILFIIIAIYLVLGFFMDQIAILILTLPLTFPIIMSLGFNPIWFGIIVTKTVEIGLVSPPVGMNVFVATGAAGVKTSEGFKGVTWFVLMDLLILLIIIALPFITLWLPEMMIKR</sequence>
<accession>A0ABW0U132</accession>
<feature type="transmembrane region" description="Helical" evidence="7">
    <location>
        <begin position="141"/>
        <end position="164"/>
    </location>
</feature>
<evidence type="ECO:0000256" key="1">
    <source>
        <dbReference type="ARBA" id="ARBA00004429"/>
    </source>
</evidence>
<dbReference type="RefSeq" id="WP_381446009.1">
    <property type="nucleotide sequence ID" value="NZ_JBHSNP010000027.1"/>
</dbReference>
<dbReference type="Proteomes" id="UP001596071">
    <property type="component" value="Unassembled WGS sequence"/>
</dbReference>
<evidence type="ECO:0000256" key="2">
    <source>
        <dbReference type="ARBA" id="ARBA00022475"/>
    </source>
</evidence>
<comment type="subcellular location">
    <subcellularLocation>
        <location evidence="1">Cell inner membrane</location>
        <topology evidence="1">Multi-pass membrane protein</topology>
    </subcellularLocation>
</comment>
<reference evidence="10" key="1">
    <citation type="journal article" date="2019" name="Int. J. Syst. Evol. Microbiol.">
        <title>The Global Catalogue of Microorganisms (GCM) 10K type strain sequencing project: providing services to taxonomists for standard genome sequencing and annotation.</title>
        <authorList>
            <consortium name="The Broad Institute Genomics Platform"/>
            <consortium name="The Broad Institute Genome Sequencing Center for Infectious Disease"/>
            <person name="Wu L."/>
            <person name="Ma J."/>
        </authorList>
    </citation>
    <scope>NUCLEOTIDE SEQUENCE [LARGE SCALE GENOMIC DNA]</scope>
    <source>
        <strain evidence="10">KACC 11299</strain>
    </source>
</reference>
<keyword evidence="3" id="KW-0997">Cell inner membrane</keyword>
<proteinExistence type="predicted"/>
<keyword evidence="6 7" id="KW-0472">Membrane</keyword>
<organism evidence="9 10">
    <name type="scientific">Sporosarcina koreensis</name>
    <dbReference type="NCBI Taxonomy" id="334735"/>
    <lineage>
        <taxon>Bacteria</taxon>
        <taxon>Bacillati</taxon>
        <taxon>Bacillota</taxon>
        <taxon>Bacilli</taxon>
        <taxon>Bacillales</taxon>
        <taxon>Caryophanaceae</taxon>
        <taxon>Sporosarcina</taxon>
    </lineage>
</organism>
<evidence type="ECO:0000256" key="3">
    <source>
        <dbReference type="ARBA" id="ARBA00022519"/>
    </source>
</evidence>
<comment type="caution">
    <text evidence="9">The sequence shown here is derived from an EMBL/GenBank/DDBJ whole genome shotgun (WGS) entry which is preliminary data.</text>
</comment>
<keyword evidence="5 7" id="KW-1133">Transmembrane helix</keyword>
<dbReference type="InterPro" id="IPR004681">
    <property type="entry name" value="TRAP_DctM"/>
</dbReference>
<feature type="transmembrane region" description="Helical" evidence="7">
    <location>
        <begin position="317"/>
        <end position="334"/>
    </location>
</feature>
<dbReference type="InterPro" id="IPR010656">
    <property type="entry name" value="DctM"/>
</dbReference>
<evidence type="ECO:0000313" key="9">
    <source>
        <dbReference type="EMBL" id="MFC5604348.1"/>
    </source>
</evidence>
<dbReference type="PIRSF" id="PIRSF006066">
    <property type="entry name" value="HI0050"/>
    <property type="match status" value="1"/>
</dbReference>
<evidence type="ECO:0000313" key="10">
    <source>
        <dbReference type="Proteomes" id="UP001596071"/>
    </source>
</evidence>
<feature type="domain" description="TRAP C4-dicarboxylate transport system permease DctM subunit" evidence="8">
    <location>
        <begin position="7"/>
        <end position="418"/>
    </location>
</feature>
<dbReference type="PANTHER" id="PTHR33362">
    <property type="entry name" value="SIALIC ACID TRAP TRANSPORTER PERMEASE PROTEIN SIAT-RELATED"/>
    <property type="match status" value="1"/>
</dbReference>
<protein>
    <submittedName>
        <fullName evidence="9">TRAP transporter large permease</fullName>
    </submittedName>
</protein>
<evidence type="ECO:0000256" key="7">
    <source>
        <dbReference type="SAM" id="Phobius"/>
    </source>
</evidence>
<dbReference type="NCBIfam" id="TIGR00786">
    <property type="entry name" value="dctM"/>
    <property type="match status" value="1"/>
</dbReference>
<evidence type="ECO:0000256" key="4">
    <source>
        <dbReference type="ARBA" id="ARBA00022692"/>
    </source>
</evidence>
<dbReference type="Pfam" id="PF06808">
    <property type="entry name" value="DctM"/>
    <property type="match status" value="1"/>
</dbReference>
<keyword evidence="10" id="KW-1185">Reference proteome</keyword>
<feature type="transmembrane region" description="Helical" evidence="7">
    <location>
        <begin position="346"/>
        <end position="365"/>
    </location>
</feature>
<evidence type="ECO:0000256" key="6">
    <source>
        <dbReference type="ARBA" id="ARBA00023136"/>
    </source>
</evidence>
<feature type="transmembrane region" description="Helical" evidence="7">
    <location>
        <begin position="97"/>
        <end position="120"/>
    </location>
</feature>
<feature type="transmembrane region" description="Helical" evidence="7">
    <location>
        <begin position="56"/>
        <end position="77"/>
    </location>
</feature>
<feature type="transmembrane region" description="Helical" evidence="7">
    <location>
        <begin position="27"/>
        <end position="44"/>
    </location>
</feature>
<feature type="transmembrane region" description="Helical" evidence="7">
    <location>
        <begin position="221"/>
        <end position="239"/>
    </location>
</feature>
<feature type="transmembrane region" description="Helical" evidence="7">
    <location>
        <begin position="402"/>
        <end position="424"/>
    </location>
</feature>
<evidence type="ECO:0000256" key="5">
    <source>
        <dbReference type="ARBA" id="ARBA00022989"/>
    </source>
</evidence>
<gene>
    <name evidence="9" type="ORF">ACFPTP_14045</name>
</gene>
<dbReference type="PANTHER" id="PTHR33362:SF5">
    <property type="entry name" value="C4-DICARBOXYLATE TRAP TRANSPORTER LARGE PERMEASE PROTEIN DCTM"/>
    <property type="match status" value="1"/>
</dbReference>
<keyword evidence="4 7" id="KW-0812">Transmembrane</keyword>